<feature type="signal peptide" evidence="2">
    <location>
        <begin position="1"/>
        <end position="23"/>
    </location>
</feature>
<dbReference type="InterPro" id="IPR015943">
    <property type="entry name" value="WD40/YVTN_repeat-like_dom_sf"/>
</dbReference>
<dbReference type="PANTHER" id="PTHR47197">
    <property type="entry name" value="PROTEIN NIRF"/>
    <property type="match status" value="1"/>
</dbReference>
<dbReference type="InterPro" id="IPR051200">
    <property type="entry name" value="Host-pathogen_enzymatic-act"/>
</dbReference>
<accession>A0A6J4SG65</accession>
<dbReference type="SUPFAM" id="SSF50969">
    <property type="entry name" value="YVTN repeat-like/Quinoprotein amine dehydrogenase"/>
    <property type="match status" value="1"/>
</dbReference>
<feature type="region of interest" description="Disordered" evidence="1">
    <location>
        <begin position="21"/>
        <end position="56"/>
    </location>
</feature>
<dbReference type="AlphaFoldDB" id="A0A6J4SG65"/>
<dbReference type="PANTHER" id="PTHR47197:SF3">
    <property type="entry name" value="DIHYDRO-HEME D1 DEHYDROGENASE"/>
    <property type="match status" value="1"/>
</dbReference>
<dbReference type="PROSITE" id="PS51257">
    <property type="entry name" value="PROKAR_LIPOPROTEIN"/>
    <property type="match status" value="1"/>
</dbReference>
<name>A0A6J4SG65_9ACTN</name>
<dbReference type="EMBL" id="CADCVR010000058">
    <property type="protein sequence ID" value="CAA9497610.1"/>
    <property type="molecule type" value="Genomic_DNA"/>
</dbReference>
<evidence type="ECO:0008006" key="4">
    <source>
        <dbReference type="Google" id="ProtNLM"/>
    </source>
</evidence>
<evidence type="ECO:0000256" key="1">
    <source>
        <dbReference type="SAM" id="MobiDB-lite"/>
    </source>
</evidence>
<dbReference type="Gene3D" id="2.130.10.10">
    <property type="entry name" value="YVTN repeat-like/Quinoprotein amine dehydrogenase"/>
    <property type="match status" value="2"/>
</dbReference>
<protein>
    <recommendedName>
        <fullName evidence="4">Lipoprotein</fullName>
    </recommendedName>
</protein>
<reference evidence="3" key="1">
    <citation type="submission" date="2020-02" db="EMBL/GenBank/DDBJ databases">
        <authorList>
            <person name="Meier V. D."/>
        </authorList>
    </citation>
    <scope>NUCLEOTIDE SEQUENCE</scope>
    <source>
        <strain evidence="3">AVDCRST_MAG53</strain>
    </source>
</reference>
<dbReference type="InterPro" id="IPR011044">
    <property type="entry name" value="Quino_amine_DH_bsu"/>
</dbReference>
<proteinExistence type="predicted"/>
<keyword evidence="2" id="KW-0732">Signal</keyword>
<gene>
    <name evidence="3" type="ORF">AVDCRST_MAG53-2207</name>
</gene>
<organism evidence="3">
    <name type="scientific">uncultured Solirubrobacteraceae bacterium</name>
    <dbReference type="NCBI Taxonomy" id="1162706"/>
    <lineage>
        <taxon>Bacteria</taxon>
        <taxon>Bacillati</taxon>
        <taxon>Actinomycetota</taxon>
        <taxon>Thermoleophilia</taxon>
        <taxon>Solirubrobacterales</taxon>
        <taxon>Solirubrobacteraceae</taxon>
        <taxon>environmental samples</taxon>
    </lineage>
</organism>
<sequence>MLRPATVIVAAATLALAACGSKAEQPAPKSAGPVPQLDPPQAAEPVAGPPVEGTPPGQIVRVGKDPQGVAIDPESHIAAVAVDGPPRLVLVDDRSGRKLREVPLPSRARHVSLAAPGGPFLVPCEDTDQLVEVDPRNGKTRTTKVGDNPHDATAIGSRRYTADEFGSTMTVVRDGRVRGTVPVDAQPGGIASVDGKLFVNAVRSYTIEQYSEGDRPAGGGSQSAGLGPSHVVVGPAGRIAISDTRGQALVVYDTRPRLRFRARLPLGGTAEGLAGDPGRGRVWVTLSERAKVVPVDLRPAKPVAGKAVATARNPLSVAVDTATGRLAVASKADGTLQLVDP</sequence>
<evidence type="ECO:0000256" key="2">
    <source>
        <dbReference type="SAM" id="SignalP"/>
    </source>
</evidence>
<evidence type="ECO:0000313" key="3">
    <source>
        <dbReference type="EMBL" id="CAA9497610.1"/>
    </source>
</evidence>
<feature type="chain" id="PRO_5026980635" description="Lipoprotein" evidence="2">
    <location>
        <begin position="24"/>
        <end position="341"/>
    </location>
</feature>